<dbReference type="PANTHER" id="PTHR10353:SF36">
    <property type="entry name" value="LP05116P"/>
    <property type="match status" value="1"/>
</dbReference>
<protein>
    <submittedName>
        <fullName evidence="5">Glycoside hydrolase, family 1</fullName>
    </submittedName>
</protein>
<dbReference type="InParanoid" id="Q023T4"/>
<dbReference type="HOGENOM" id="CLU_001859_1_3_0"/>
<dbReference type="SUPFAM" id="SSF51445">
    <property type="entry name" value="(Trans)glycosidases"/>
    <property type="match status" value="1"/>
</dbReference>
<dbReference type="OrthoDB" id="2339329at2"/>
<dbReference type="Pfam" id="PF00232">
    <property type="entry name" value="Glyco_hydro_1"/>
    <property type="match status" value="2"/>
</dbReference>
<dbReference type="GO" id="GO:0008422">
    <property type="term" value="F:beta-glucosidase activity"/>
    <property type="evidence" value="ECO:0007669"/>
    <property type="project" value="TreeGrafter"/>
</dbReference>
<comment type="similarity">
    <text evidence="1 4">Belongs to the glycosyl hydrolase 1 family.</text>
</comment>
<keyword evidence="3" id="KW-0326">Glycosidase</keyword>
<evidence type="ECO:0000256" key="3">
    <source>
        <dbReference type="ARBA" id="ARBA00023295"/>
    </source>
</evidence>
<proteinExistence type="inferred from homology"/>
<dbReference type="PRINTS" id="PR00131">
    <property type="entry name" value="GLHYDRLASE1"/>
</dbReference>
<dbReference type="Gene3D" id="3.20.20.80">
    <property type="entry name" value="Glycosidases"/>
    <property type="match status" value="1"/>
</dbReference>
<dbReference type="eggNOG" id="COG2723">
    <property type="taxonomic scope" value="Bacteria"/>
</dbReference>
<accession>Q023T4</accession>
<organism evidence="5">
    <name type="scientific">Solibacter usitatus (strain Ellin6076)</name>
    <dbReference type="NCBI Taxonomy" id="234267"/>
    <lineage>
        <taxon>Bacteria</taxon>
        <taxon>Pseudomonadati</taxon>
        <taxon>Acidobacteriota</taxon>
        <taxon>Terriglobia</taxon>
        <taxon>Bryobacterales</taxon>
        <taxon>Solibacteraceae</taxon>
        <taxon>Candidatus Solibacter</taxon>
    </lineage>
</organism>
<evidence type="ECO:0000256" key="1">
    <source>
        <dbReference type="ARBA" id="ARBA00010838"/>
    </source>
</evidence>
<reference evidence="5" key="1">
    <citation type="submission" date="2006-10" db="EMBL/GenBank/DDBJ databases">
        <title>Complete sequence of Solibacter usitatus Ellin6076.</title>
        <authorList>
            <consortium name="US DOE Joint Genome Institute"/>
            <person name="Copeland A."/>
            <person name="Lucas S."/>
            <person name="Lapidus A."/>
            <person name="Barry K."/>
            <person name="Detter J.C."/>
            <person name="Glavina del Rio T."/>
            <person name="Hammon N."/>
            <person name="Israni S."/>
            <person name="Dalin E."/>
            <person name="Tice H."/>
            <person name="Pitluck S."/>
            <person name="Thompson L.S."/>
            <person name="Brettin T."/>
            <person name="Bruce D."/>
            <person name="Han C."/>
            <person name="Tapia R."/>
            <person name="Gilna P."/>
            <person name="Schmutz J."/>
            <person name="Larimer F."/>
            <person name="Land M."/>
            <person name="Hauser L."/>
            <person name="Kyrpides N."/>
            <person name="Mikhailova N."/>
            <person name="Janssen P.H."/>
            <person name="Kuske C.R."/>
            <person name="Richardson P."/>
        </authorList>
    </citation>
    <scope>NUCLEOTIDE SEQUENCE</scope>
    <source>
        <strain evidence="5">Ellin6076</strain>
    </source>
</reference>
<gene>
    <name evidence="5" type="ordered locus">Acid_2768</name>
</gene>
<dbReference type="FunCoup" id="Q023T4">
    <property type="interactions" value="518"/>
</dbReference>
<dbReference type="GO" id="GO:0005829">
    <property type="term" value="C:cytosol"/>
    <property type="evidence" value="ECO:0007669"/>
    <property type="project" value="TreeGrafter"/>
</dbReference>
<dbReference type="STRING" id="234267.Acid_2768"/>
<dbReference type="AlphaFoldDB" id="Q023T4"/>
<dbReference type="InterPro" id="IPR017853">
    <property type="entry name" value="GH"/>
</dbReference>
<keyword evidence="2 5" id="KW-0378">Hydrolase</keyword>
<dbReference type="InterPro" id="IPR001360">
    <property type="entry name" value="Glyco_hydro_1"/>
</dbReference>
<dbReference type="PANTHER" id="PTHR10353">
    <property type="entry name" value="GLYCOSYL HYDROLASE"/>
    <property type="match status" value="1"/>
</dbReference>
<dbReference type="CAZy" id="GH1">
    <property type="family name" value="Glycoside Hydrolase Family 1"/>
</dbReference>
<sequence>MNSFPPGFLWGAATAAHQVEGNNVNSDLWVLEHCDPTLFEEPSLDACDHYHRFADDIRLLAGLGLNCYRFSIEWARIEPEQGRFSLAALDHYRRVLAACHENGVTPMVTFYHFSSPRWFAGLGGWEKRTAGDLFVRYCERAASHLGDLISAASTFNEPNLPMLLKWISNVDIPFTTVLRMGRQASRAIGAGQFGCFFLGDADKLQSHMIAAHHRAIEALKSGPGSYPVGVNISLQDEQAVGPNSRRDKKCAEVYDSWLAAASRSDFLGVQTYTRCRVGKKGDLGPEPGVELTQMGYEYWPDALEVCLRYAAARVPVPIYITESGIATADDSRRIEYIRHSLDGLLRCLAAGINVRGYIHWSLLDNFEWIYGYRPKFGLIAVDRQTQQRTVKPSAHFLGEIARQNRMPDLAAIR</sequence>
<dbReference type="KEGG" id="sus:Acid_2768"/>
<evidence type="ECO:0000313" key="5">
    <source>
        <dbReference type="EMBL" id="ABJ83756.1"/>
    </source>
</evidence>
<evidence type="ECO:0000256" key="2">
    <source>
        <dbReference type="ARBA" id="ARBA00022801"/>
    </source>
</evidence>
<dbReference type="GO" id="GO:0016052">
    <property type="term" value="P:carbohydrate catabolic process"/>
    <property type="evidence" value="ECO:0007669"/>
    <property type="project" value="TreeGrafter"/>
</dbReference>
<name>Q023T4_SOLUE</name>
<dbReference type="EMBL" id="CP000473">
    <property type="protein sequence ID" value="ABJ83756.1"/>
    <property type="molecule type" value="Genomic_DNA"/>
</dbReference>
<evidence type="ECO:0000256" key="4">
    <source>
        <dbReference type="RuleBase" id="RU003690"/>
    </source>
</evidence>